<evidence type="ECO:0000313" key="3">
    <source>
        <dbReference type="Proteomes" id="UP000272942"/>
    </source>
</evidence>
<proteinExistence type="predicted"/>
<feature type="compositionally biased region" description="Polar residues" evidence="1">
    <location>
        <begin position="125"/>
        <end position="137"/>
    </location>
</feature>
<sequence>MELSFTNSNNSTPTKRPVKRLTNYDARLIAEANLLPPVPSRRQRYSQSSQSAEIFADSIEEDRFQIRATRSLRLTDVVSSSKQANASLTRSGRLISNIPAFSGDTDDALTGYSLRSTKRSQFQAKSHSVTLCSSRPELSTPGDLSPHPSDYHESHMLEAVPDSTSDIASEPPQIYPILAPELDEELVTCGDRFFVSDMDQSCSTTPLRTDPMDDSDLSGDPAGASHACSFASYATEPLDYIYSDHDYIRHTAHETKLNTNRLVHSLPLPLPPVMDYPSDIAHPVSTVNHFLTSTPPPPVLHPATPPGLHLQDPTTSPNHQKIIFSPQEHRLFPLPTPNSCPTKPAAFWAVSTPSARVKSSKRHLLPFEQRLTVTLKRIGPQSYQISHPDEVYVSQ</sequence>
<organism evidence="4">
    <name type="scientific">Echinostoma caproni</name>
    <dbReference type="NCBI Taxonomy" id="27848"/>
    <lineage>
        <taxon>Eukaryota</taxon>
        <taxon>Metazoa</taxon>
        <taxon>Spiralia</taxon>
        <taxon>Lophotrochozoa</taxon>
        <taxon>Platyhelminthes</taxon>
        <taxon>Trematoda</taxon>
        <taxon>Digenea</taxon>
        <taxon>Plagiorchiida</taxon>
        <taxon>Echinostomata</taxon>
        <taxon>Echinostomatoidea</taxon>
        <taxon>Echinostomatidae</taxon>
        <taxon>Echinostoma</taxon>
    </lineage>
</organism>
<keyword evidence="3" id="KW-1185">Reference proteome</keyword>
<dbReference type="WBParaSite" id="ECPE_0001782101-mRNA-1">
    <property type="protein sequence ID" value="ECPE_0001782101-mRNA-1"/>
    <property type="gene ID" value="ECPE_0001782101"/>
</dbReference>
<evidence type="ECO:0000256" key="1">
    <source>
        <dbReference type="SAM" id="MobiDB-lite"/>
    </source>
</evidence>
<protein>
    <submittedName>
        <fullName evidence="4">Similar to</fullName>
    </submittedName>
</protein>
<dbReference type="AlphaFoldDB" id="A0A183BEZ1"/>
<reference evidence="4" key="1">
    <citation type="submission" date="2016-06" db="UniProtKB">
        <authorList>
            <consortium name="WormBaseParasite"/>
        </authorList>
    </citation>
    <scope>IDENTIFICATION</scope>
</reference>
<feature type="region of interest" description="Disordered" evidence="1">
    <location>
        <begin position="1"/>
        <end position="21"/>
    </location>
</feature>
<gene>
    <name evidence="2" type="ORF">ECPE_LOCUS17775</name>
</gene>
<evidence type="ECO:0000313" key="4">
    <source>
        <dbReference type="WBParaSite" id="ECPE_0001782101-mRNA-1"/>
    </source>
</evidence>
<name>A0A183BEZ1_9TREM</name>
<evidence type="ECO:0000313" key="2">
    <source>
        <dbReference type="EMBL" id="VDP95087.1"/>
    </source>
</evidence>
<dbReference type="EMBL" id="UZAN01071512">
    <property type="protein sequence ID" value="VDP95087.1"/>
    <property type="molecule type" value="Genomic_DNA"/>
</dbReference>
<dbReference type="Proteomes" id="UP000272942">
    <property type="component" value="Unassembled WGS sequence"/>
</dbReference>
<feature type="compositionally biased region" description="Polar residues" evidence="1">
    <location>
        <begin position="1"/>
        <end position="14"/>
    </location>
</feature>
<accession>A0A183BEZ1</accession>
<reference evidence="2 3" key="2">
    <citation type="submission" date="2018-11" db="EMBL/GenBank/DDBJ databases">
        <authorList>
            <consortium name="Pathogen Informatics"/>
        </authorList>
    </citation>
    <scope>NUCLEOTIDE SEQUENCE [LARGE SCALE GENOMIC DNA]</scope>
    <source>
        <strain evidence="2 3">Egypt</strain>
    </source>
</reference>
<feature type="region of interest" description="Disordered" evidence="1">
    <location>
        <begin position="125"/>
        <end position="152"/>
    </location>
</feature>